<feature type="region of interest" description="Disordered" evidence="1">
    <location>
        <begin position="313"/>
        <end position="345"/>
    </location>
</feature>
<accession>A0ABW4YGP5</accession>
<reference evidence="4" key="1">
    <citation type="journal article" date="2019" name="Int. J. Syst. Evol. Microbiol.">
        <title>The Global Catalogue of Microorganisms (GCM) 10K type strain sequencing project: providing services to taxonomists for standard genome sequencing and annotation.</title>
        <authorList>
            <consortium name="The Broad Institute Genomics Platform"/>
            <consortium name="The Broad Institute Genome Sequencing Center for Infectious Disease"/>
            <person name="Wu L."/>
            <person name="Ma J."/>
        </authorList>
    </citation>
    <scope>NUCLEOTIDE SEQUENCE [LARGE SCALE GENOMIC DNA]</scope>
    <source>
        <strain evidence="4">GH52</strain>
    </source>
</reference>
<comment type="caution">
    <text evidence="3">The sequence shown here is derived from an EMBL/GenBank/DDBJ whole genome shotgun (WGS) entry which is preliminary data.</text>
</comment>
<gene>
    <name evidence="3" type="ORF">ACFSJH_03725</name>
</gene>
<feature type="transmembrane region" description="Helical" evidence="2">
    <location>
        <begin position="252"/>
        <end position="273"/>
    </location>
</feature>
<evidence type="ECO:0000313" key="3">
    <source>
        <dbReference type="EMBL" id="MFD2114849.1"/>
    </source>
</evidence>
<sequence length="345" mass="40566">MIHRMFQYPADWTWQLLQQPQSSETADAPTFDIRQQLPECMDWLKQSQTSKFSYFRTQEQHRRQLDTISGSLFVLLSEDPTDCSPFHYYLSEQELITYHEELRLPIKLQSWTMTEQYKQCSSAAEAFIYMLSTLSEPIQQGLEQFAKQLAELELAIHARRSTFYVDQIMAYRSKLVQWEQIFLPAQQLLLTVHQLFEKQLQTSKIIDHTLQKWKRLDEVLQRYKLTIDSLIAVGESLVKRQRPLPWQPLQHVLILLLPAATAAVVSLFLINYFEPNEKQLIGLVVLMSVIVILVTTLLYKRLQRQRTDIIRKRSRKPVTTRAKKAQVSTSDTKPSDTPLRRSQRK</sequence>
<protein>
    <submittedName>
        <fullName evidence="3">CorA family divalent cation transporter</fullName>
    </submittedName>
</protein>
<dbReference type="EMBL" id="JBHUHO010000010">
    <property type="protein sequence ID" value="MFD2114849.1"/>
    <property type="molecule type" value="Genomic_DNA"/>
</dbReference>
<dbReference type="InterPro" id="IPR045861">
    <property type="entry name" value="CorA_cytoplasmic_dom"/>
</dbReference>
<feature type="transmembrane region" description="Helical" evidence="2">
    <location>
        <begin position="279"/>
        <end position="299"/>
    </location>
</feature>
<keyword evidence="2" id="KW-0472">Membrane</keyword>
<dbReference type="RefSeq" id="WP_377769874.1">
    <property type="nucleotide sequence ID" value="NZ_JBHUHO010000010.1"/>
</dbReference>
<dbReference type="SUPFAM" id="SSF143865">
    <property type="entry name" value="CorA soluble domain-like"/>
    <property type="match status" value="1"/>
</dbReference>
<evidence type="ECO:0000256" key="1">
    <source>
        <dbReference type="SAM" id="MobiDB-lite"/>
    </source>
</evidence>
<organism evidence="3 4">
    <name type="scientific">Paenibacillus yanchengensis</name>
    <dbReference type="NCBI Taxonomy" id="2035833"/>
    <lineage>
        <taxon>Bacteria</taxon>
        <taxon>Bacillati</taxon>
        <taxon>Bacillota</taxon>
        <taxon>Bacilli</taxon>
        <taxon>Bacillales</taxon>
        <taxon>Paenibacillaceae</taxon>
        <taxon>Paenibacillus</taxon>
    </lineage>
</organism>
<evidence type="ECO:0000313" key="4">
    <source>
        <dbReference type="Proteomes" id="UP001597362"/>
    </source>
</evidence>
<keyword evidence="4" id="KW-1185">Reference proteome</keyword>
<keyword evidence="2" id="KW-0812">Transmembrane</keyword>
<dbReference type="Pfam" id="PF01544">
    <property type="entry name" value="CorA"/>
    <property type="match status" value="1"/>
</dbReference>
<dbReference type="Proteomes" id="UP001597362">
    <property type="component" value="Unassembled WGS sequence"/>
</dbReference>
<evidence type="ECO:0000256" key="2">
    <source>
        <dbReference type="SAM" id="Phobius"/>
    </source>
</evidence>
<feature type="compositionally biased region" description="Basic residues" evidence="1">
    <location>
        <begin position="313"/>
        <end position="324"/>
    </location>
</feature>
<name>A0ABW4YGP5_9BACL</name>
<proteinExistence type="predicted"/>
<keyword evidence="2" id="KW-1133">Transmembrane helix</keyword>
<dbReference type="InterPro" id="IPR002523">
    <property type="entry name" value="MgTranspt_CorA/ZnTranspt_ZntB"/>
</dbReference>